<evidence type="ECO:0000313" key="3">
    <source>
        <dbReference type="Proteomes" id="UP000540506"/>
    </source>
</evidence>
<protein>
    <submittedName>
        <fullName evidence="2">Putative enzyme related to lactoylglutathione lyase</fullName>
    </submittedName>
</protein>
<dbReference type="PROSITE" id="PS51819">
    <property type="entry name" value="VOC"/>
    <property type="match status" value="1"/>
</dbReference>
<dbReference type="GO" id="GO:0016829">
    <property type="term" value="F:lyase activity"/>
    <property type="evidence" value="ECO:0007669"/>
    <property type="project" value="UniProtKB-KW"/>
</dbReference>
<gene>
    <name evidence="2" type="ORF">FHR34_003919</name>
</gene>
<keyword evidence="3" id="KW-1185">Reference proteome</keyword>
<proteinExistence type="predicted"/>
<dbReference type="InterPro" id="IPR037523">
    <property type="entry name" value="VOC_core"/>
</dbReference>
<dbReference type="EMBL" id="JACHJV010000001">
    <property type="protein sequence ID" value="MBB4924926.1"/>
    <property type="molecule type" value="Genomic_DNA"/>
</dbReference>
<dbReference type="SUPFAM" id="SSF54593">
    <property type="entry name" value="Glyoxalase/Bleomycin resistance protein/Dihydroxybiphenyl dioxygenase"/>
    <property type="match status" value="1"/>
</dbReference>
<name>A0A7W7R4X5_KITKI</name>
<dbReference type="Pfam" id="PF18029">
    <property type="entry name" value="Glyoxalase_6"/>
    <property type="match status" value="1"/>
</dbReference>
<reference evidence="2 3" key="1">
    <citation type="submission" date="2020-08" db="EMBL/GenBank/DDBJ databases">
        <title>Sequencing the genomes of 1000 actinobacteria strains.</title>
        <authorList>
            <person name="Klenk H.-P."/>
        </authorList>
    </citation>
    <scope>NUCLEOTIDE SEQUENCE [LARGE SCALE GENOMIC DNA]</scope>
    <source>
        <strain evidence="2 3">DSM 41654</strain>
    </source>
</reference>
<dbReference type="InterPro" id="IPR029068">
    <property type="entry name" value="Glyas_Bleomycin-R_OHBP_Dase"/>
</dbReference>
<comment type="caution">
    <text evidence="2">The sequence shown here is derived from an EMBL/GenBank/DDBJ whole genome shotgun (WGS) entry which is preliminary data.</text>
</comment>
<sequence>MEDDDSTENRYLGIEGHFRPTTKAHPGLRVADLDAFAERLAAHGAAVVWDDSLPPDRRIYCQDPVGNLLEFVEPRARASGWAPYNTADAA</sequence>
<organism evidence="2 3">
    <name type="scientific">Kitasatospora kifunensis</name>
    <name type="common">Streptomyces kifunensis</name>
    <dbReference type="NCBI Taxonomy" id="58351"/>
    <lineage>
        <taxon>Bacteria</taxon>
        <taxon>Bacillati</taxon>
        <taxon>Actinomycetota</taxon>
        <taxon>Actinomycetes</taxon>
        <taxon>Kitasatosporales</taxon>
        <taxon>Streptomycetaceae</taxon>
        <taxon>Kitasatospora</taxon>
    </lineage>
</organism>
<dbReference type="Gene3D" id="3.10.180.10">
    <property type="entry name" value="2,3-Dihydroxybiphenyl 1,2-Dioxygenase, domain 1"/>
    <property type="match status" value="1"/>
</dbReference>
<dbReference type="AlphaFoldDB" id="A0A7W7R4X5"/>
<accession>A0A7W7R4X5</accession>
<dbReference type="RefSeq" id="WP_184936793.1">
    <property type="nucleotide sequence ID" value="NZ_JACHJV010000001.1"/>
</dbReference>
<feature type="domain" description="VOC" evidence="1">
    <location>
        <begin position="1"/>
        <end position="74"/>
    </location>
</feature>
<dbReference type="Proteomes" id="UP000540506">
    <property type="component" value="Unassembled WGS sequence"/>
</dbReference>
<dbReference type="InterPro" id="IPR041581">
    <property type="entry name" value="Glyoxalase_6"/>
</dbReference>
<evidence type="ECO:0000313" key="2">
    <source>
        <dbReference type="EMBL" id="MBB4924926.1"/>
    </source>
</evidence>
<evidence type="ECO:0000259" key="1">
    <source>
        <dbReference type="PROSITE" id="PS51819"/>
    </source>
</evidence>
<keyword evidence="2" id="KW-0456">Lyase</keyword>